<evidence type="ECO:0000313" key="2">
    <source>
        <dbReference type="EMBL" id="CAA9289550.1"/>
    </source>
</evidence>
<dbReference type="GO" id="GO:0016740">
    <property type="term" value="F:transferase activity"/>
    <property type="evidence" value="ECO:0007669"/>
    <property type="project" value="UniProtKB-KW"/>
</dbReference>
<dbReference type="AlphaFoldDB" id="A0A6J4JWM6"/>
<feature type="region of interest" description="Disordered" evidence="1">
    <location>
        <begin position="161"/>
        <end position="180"/>
    </location>
</feature>
<protein>
    <submittedName>
        <fullName evidence="2">Rhodanese-related sulfurtransferase</fullName>
    </submittedName>
</protein>
<feature type="non-terminal residue" evidence="2">
    <location>
        <position position="1"/>
    </location>
</feature>
<gene>
    <name evidence="2" type="ORF">AVDCRST_MAG27-4583</name>
</gene>
<reference evidence="2" key="1">
    <citation type="submission" date="2020-02" db="EMBL/GenBank/DDBJ databases">
        <authorList>
            <person name="Meier V. D."/>
        </authorList>
    </citation>
    <scope>NUCLEOTIDE SEQUENCE</scope>
    <source>
        <strain evidence="2">AVDCRST_MAG27</strain>
    </source>
</reference>
<keyword evidence="2" id="KW-0808">Transferase</keyword>
<feature type="compositionally biased region" description="Low complexity" evidence="1">
    <location>
        <begin position="64"/>
        <end position="74"/>
    </location>
</feature>
<sequence>DPARPSRPAACLARRGGGGDRHAGWLPHGGLPRADAPGRSRWPRDRHRGGAGPFRTAGGGLGGCAARRATAAGPARRHTLAAKSAQRHSGQPLASGGRPRRPGARDRGLVPQHAGAGHRRRSRPPGRVLLPDRLLDELECGEARRRLGLRHRPLVPGRHGWLGGRGLADRGTASGARGTV</sequence>
<evidence type="ECO:0000256" key="1">
    <source>
        <dbReference type="SAM" id="MobiDB-lite"/>
    </source>
</evidence>
<feature type="non-terminal residue" evidence="2">
    <location>
        <position position="180"/>
    </location>
</feature>
<proteinExistence type="predicted"/>
<name>A0A6J4JWM6_9PROT</name>
<accession>A0A6J4JWM6</accession>
<organism evidence="2">
    <name type="scientific">uncultured Craurococcus sp</name>
    <dbReference type="NCBI Taxonomy" id="1135998"/>
    <lineage>
        <taxon>Bacteria</taxon>
        <taxon>Pseudomonadati</taxon>
        <taxon>Pseudomonadota</taxon>
        <taxon>Alphaproteobacteria</taxon>
        <taxon>Acetobacterales</taxon>
        <taxon>Acetobacteraceae</taxon>
        <taxon>Craurococcus</taxon>
        <taxon>environmental samples</taxon>
    </lineage>
</organism>
<feature type="region of interest" description="Disordered" evidence="1">
    <location>
        <begin position="1"/>
        <end position="128"/>
    </location>
</feature>
<dbReference type="EMBL" id="CADCTD010000190">
    <property type="protein sequence ID" value="CAA9289550.1"/>
    <property type="molecule type" value="Genomic_DNA"/>
</dbReference>